<reference evidence="2" key="1">
    <citation type="submission" date="2021-02" db="EMBL/GenBank/DDBJ databases">
        <authorList>
            <person name="Nowell W R."/>
        </authorList>
    </citation>
    <scope>NUCLEOTIDE SEQUENCE</scope>
</reference>
<keyword evidence="3" id="KW-1185">Reference proteome</keyword>
<name>A0A816E0W9_9BILA</name>
<accession>A0A816E0W9</accession>
<evidence type="ECO:0000313" key="3">
    <source>
        <dbReference type="Proteomes" id="UP000663832"/>
    </source>
</evidence>
<dbReference type="AlphaFoldDB" id="A0A816E0W9"/>
<protein>
    <submittedName>
        <fullName evidence="2">Uncharacterized protein</fullName>
    </submittedName>
</protein>
<organism evidence="2 3">
    <name type="scientific">Adineta steineri</name>
    <dbReference type="NCBI Taxonomy" id="433720"/>
    <lineage>
        <taxon>Eukaryota</taxon>
        <taxon>Metazoa</taxon>
        <taxon>Spiralia</taxon>
        <taxon>Gnathifera</taxon>
        <taxon>Rotifera</taxon>
        <taxon>Eurotatoria</taxon>
        <taxon>Bdelloidea</taxon>
        <taxon>Adinetida</taxon>
        <taxon>Adinetidae</taxon>
        <taxon>Adineta</taxon>
    </lineage>
</organism>
<proteinExistence type="predicted"/>
<dbReference type="EMBL" id="CAJNOM010003097">
    <property type="protein sequence ID" value="CAF1641622.1"/>
    <property type="molecule type" value="Genomic_DNA"/>
</dbReference>
<evidence type="ECO:0000313" key="1">
    <source>
        <dbReference type="EMBL" id="CAF1491519.1"/>
    </source>
</evidence>
<evidence type="ECO:0000313" key="2">
    <source>
        <dbReference type="EMBL" id="CAF1641622.1"/>
    </source>
</evidence>
<dbReference type="EMBL" id="CAJNOI010002770">
    <property type="protein sequence ID" value="CAF1491519.1"/>
    <property type="molecule type" value="Genomic_DNA"/>
</dbReference>
<sequence>MPQLHSFNFYICTYKNKTDLAYYISCEDIQRIFTNIKQQHVASVVNGINHINHKKMICHIFTVPFLFDRLEDIDVVPFYHGFFIRIARAFPLLKNFRILNFKSQSSRNSDVFI</sequence>
<dbReference type="Proteomes" id="UP000663877">
    <property type="component" value="Unassembled WGS sequence"/>
</dbReference>
<gene>
    <name evidence="1" type="ORF">BJG266_LOCUS42638</name>
    <name evidence="2" type="ORF">QVE165_LOCUS59524</name>
</gene>
<dbReference type="Proteomes" id="UP000663832">
    <property type="component" value="Unassembled WGS sequence"/>
</dbReference>
<comment type="caution">
    <text evidence="2">The sequence shown here is derived from an EMBL/GenBank/DDBJ whole genome shotgun (WGS) entry which is preliminary data.</text>
</comment>